<name>A0A1Z4JAR7_LEPBY</name>
<feature type="domain" description="Aminoglycoside phosphotransferase" evidence="1">
    <location>
        <begin position="25"/>
        <end position="264"/>
    </location>
</feature>
<evidence type="ECO:0000313" key="3">
    <source>
        <dbReference type="Proteomes" id="UP000217895"/>
    </source>
</evidence>
<sequence>MVNHYSPEHLLKIAQKFTSQSIREVRALGNGNINDTFLVALETSQFVLQRMNTQVFRQPEWVMQNMCVCTQHICDRLPTLNLDRRWETPQVIFTNEKQDHYLEEDSFWRAISFIENSRSYDTIQNLSQAEEIGYALGLFHCLVSDLPPEKLLDTLEGFHITPLYLQQYDRALSNSTVSRTPEVNYCLKFVSDRQAWAQVLENAKHSGKLKLRLMHGDPKINNIMFDTQTNQAVSVIDLDTVKPGLIHYDIGDCLRSGCNAIGEETQAWETVRFEPDLCEGILRGYVRIAKTFLTEQDYAYLFDAIRLITFELGLRFFTDYLMGNRYFKVNYPDHNLVRALVQFKLAESIESQEPAICAIVEDLR</sequence>
<dbReference type="EMBL" id="AP018203">
    <property type="protein sequence ID" value="BAY53846.1"/>
    <property type="molecule type" value="Genomic_DNA"/>
</dbReference>
<dbReference type="PANTHER" id="PTHR21064:SF5">
    <property type="entry name" value="SLR1880 PROTEIN"/>
    <property type="match status" value="1"/>
</dbReference>
<keyword evidence="2" id="KW-0808">Transferase</keyword>
<dbReference type="InterPro" id="IPR002575">
    <property type="entry name" value="Aminoglycoside_PTrfase"/>
</dbReference>
<dbReference type="Gene3D" id="3.90.1200.10">
    <property type="match status" value="1"/>
</dbReference>
<gene>
    <name evidence="2" type="ORF">NIES2135_06580</name>
</gene>
<keyword evidence="3" id="KW-1185">Reference proteome</keyword>
<dbReference type="InterPro" id="IPR050249">
    <property type="entry name" value="Pseudomonas-type_ThrB"/>
</dbReference>
<evidence type="ECO:0000259" key="1">
    <source>
        <dbReference type="Pfam" id="PF01636"/>
    </source>
</evidence>
<dbReference type="Proteomes" id="UP000217895">
    <property type="component" value="Chromosome"/>
</dbReference>
<dbReference type="PANTHER" id="PTHR21064">
    <property type="entry name" value="AMINOGLYCOSIDE PHOSPHOTRANSFERASE DOMAIN-CONTAINING PROTEIN-RELATED"/>
    <property type="match status" value="1"/>
</dbReference>
<reference evidence="2 3" key="1">
    <citation type="submission" date="2017-06" db="EMBL/GenBank/DDBJ databases">
        <title>Genome sequencing of cyanobaciteial culture collection at National Institute for Environmental Studies (NIES).</title>
        <authorList>
            <person name="Hirose Y."/>
            <person name="Shimura Y."/>
            <person name="Fujisawa T."/>
            <person name="Nakamura Y."/>
            <person name="Kawachi M."/>
        </authorList>
    </citation>
    <scope>NUCLEOTIDE SEQUENCE [LARGE SCALE GENOMIC DNA]</scope>
    <source>
        <strain evidence="2 3">NIES-2135</strain>
    </source>
</reference>
<dbReference type="AlphaFoldDB" id="A0A1Z4JAR7"/>
<protein>
    <submittedName>
        <fullName evidence="2">Aminoglycoside phosphotransferase</fullName>
    </submittedName>
</protein>
<dbReference type="Pfam" id="PF01636">
    <property type="entry name" value="APH"/>
    <property type="match status" value="1"/>
</dbReference>
<accession>A0A1Z4JAR7</accession>
<proteinExistence type="predicted"/>
<evidence type="ECO:0000313" key="2">
    <source>
        <dbReference type="EMBL" id="BAY53846.1"/>
    </source>
</evidence>
<organism evidence="2 3">
    <name type="scientific">Leptolyngbya boryana NIES-2135</name>
    <dbReference type="NCBI Taxonomy" id="1973484"/>
    <lineage>
        <taxon>Bacteria</taxon>
        <taxon>Bacillati</taxon>
        <taxon>Cyanobacteriota</taxon>
        <taxon>Cyanophyceae</taxon>
        <taxon>Leptolyngbyales</taxon>
        <taxon>Leptolyngbyaceae</taxon>
        <taxon>Leptolyngbya group</taxon>
        <taxon>Leptolyngbya</taxon>
    </lineage>
</organism>
<dbReference type="GO" id="GO:0016740">
    <property type="term" value="F:transferase activity"/>
    <property type="evidence" value="ECO:0007669"/>
    <property type="project" value="UniProtKB-KW"/>
</dbReference>
<dbReference type="SUPFAM" id="SSF56112">
    <property type="entry name" value="Protein kinase-like (PK-like)"/>
    <property type="match status" value="1"/>
</dbReference>
<dbReference type="InterPro" id="IPR011009">
    <property type="entry name" value="Kinase-like_dom_sf"/>
</dbReference>